<protein>
    <submittedName>
        <fullName evidence="2">ITGA2 isoform 6</fullName>
    </submittedName>
</protein>
<proteinExistence type="predicted"/>
<keyword evidence="1" id="KW-0732">Signal</keyword>
<dbReference type="EMBL" id="NDHI03003432">
    <property type="protein sequence ID" value="PNJ52952.1"/>
    <property type="molecule type" value="Genomic_DNA"/>
</dbReference>
<dbReference type="AlphaFoldDB" id="A0A2J8V5Z2"/>
<name>A0A2J8V5Z2_PONAB</name>
<accession>A0A2J8V5Z2</accession>
<gene>
    <name evidence="2" type="ORF">CR201_G0022321</name>
</gene>
<comment type="caution">
    <text evidence="2">The sequence shown here is derived from an EMBL/GenBank/DDBJ whole genome shotgun (WGS) entry which is preliminary data.</text>
</comment>
<feature type="chain" id="PRO_5014466425" evidence="1">
    <location>
        <begin position="23"/>
        <end position="54"/>
    </location>
</feature>
<organism evidence="2">
    <name type="scientific">Pongo abelii</name>
    <name type="common">Sumatran orangutan</name>
    <name type="synonym">Pongo pygmaeus abelii</name>
    <dbReference type="NCBI Taxonomy" id="9601"/>
    <lineage>
        <taxon>Eukaryota</taxon>
        <taxon>Metazoa</taxon>
        <taxon>Chordata</taxon>
        <taxon>Craniata</taxon>
        <taxon>Vertebrata</taxon>
        <taxon>Euteleostomi</taxon>
        <taxon>Mammalia</taxon>
        <taxon>Eutheria</taxon>
        <taxon>Euarchontoglires</taxon>
        <taxon>Primates</taxon>
        <taxon>Haplorrhini</taxon>
        <taxon>Catarrhini</taxon>
        <taxon>Hominidae</taxon>
        <taxon>Pongo</taxon>
    </lineage>
</organism>
<sequence length="54" mass="5955">MGPGRTGAAPLPLLLVLALSQGYWLVHPGVAFLRTEWEMCINVLLTYPLPHVKN</sequence>
<evidence type="ECO:0000313" key="2">
    <source>
        <dbReference type="EMBL" id="PNJ52952.1"/>
    </source>
</evidence>
<reference evidence="2" key="1">
    <citation type="submission" date="2017-12" db="EMBL/GenBank/DDBJ databases">
        <title>High-resolution comparative analysis of great ape genomes.</title>
        <authorList>
            <person name="Pollen A."/>
            <person name="Hastie A."/>
            <person name="Hormozdiari F."/>
            <person name="Dougherty M."/>
            <person name="Liu R."/>
            <person name="Chaisson M."/>
            <person name="Hoppe E."/>
            <person name="Hill C."/>
            <person name="Pang A."/>
            <person name="Hillier L."/>
            <person name="Baker C."/>
            <person name="Armstrong J."/>
            <person name="Shendure J."/>
            <person name="Paten B."/>
            <person name="Wilson R."/>
            <person name="Chao H."/>
            <person name="Schneider V."/>
            <person name="Ventura M."/>
            <person name="Kronenberg Z."/>
            <person name="Murali S."/>
            <person name="Gordon D."/>
            <person name="Cantsilieris S."/>
            <person name="Munson K."/>
            <person name="Nelson B."/>
            <person name="Raja A."/>
            <person name="Underwood J."/>
            <person name="Diekhans M."/>
            <person name="Fiddes I."/>
            <person name="Haussler D."/>
            <person name="Eichler E."/>
        </authorList>
    </citation>
    <scope>NUCLEOTIDE SEQUENCE [LARGE SCALE GENOMIC DNA]</scope>
    <source>
        <strain evidence="2">Susie</strain>
    </source>
</reference>
<feature type="signal peptide" evidence="1">
    <location>
        <begin position="1"/>
        <end position="22"/>
    </location>
</feature>
<evidence type="ECO:0000256" key="1">
    <source>
        <dbReference type="SAM" id="SignalP"/>
    </source>
</evidence>